<protein>
    <submittedName>
        <fullName evidence="1">Uncharacterized protein</fullName>
    </submittedName>
</protein>
<evidence type="ECO:0000313" key="1">
    <source>
        <dbReference type="EMBL" id="KGT93045.1"/>
    </source>
</evidence>
<dbReference type="EMBL" id="JRUQ01000038">
    <property type="protein sequence ID" value="KGT93045.1"/>
    <property type="molecule type" value="Genomic_DNA"/>
</dbReference>
<reference evidence="1 2" key="1">
    <citation type="submission" date="2014-10" db="EMBL/GenBank/DDBJ databases">
        <title>Genome sequence of Erwinia typographi M043b.</title>
        <authorList>
            <person name="Chan K.-G."/>
            <person name="Tan W.-S."/>
        </authorList>
    </citation>
    <scope>NUCLEOTIDE SEQUENCE [LARGE SCALE GENOMIC DNA]</scope>
    <source>
        <strain evidence="1 2">M043b</strain>
    </source>
</reference>
<evidence type="ECO:0000313" key="2">
    <source>
        <dbReference type="Proteomes" id="UP000030351"/>
    </source>
</evidence>
<name>A0A0A3Z2H8_9GAMM</name>
<sequence length="139" mass="16033">MRNKVDSINYLIKLLNENDEKVWMKTLHNLLSSPDIEEIPNNPEVSRADFFLNLSKTRLKMAMKNKTSIFGLNDLIFTLEKLPADTLVERYGLKSKKYFGDCFVIEKNIIGCGFVINGHTYSFSHSTSEYYVDGIKKVK</sequence>
<dbReference type="OrthoDB" id="9156610at2"/>
<dbReference type="Proteomes" id="UP000030351">
    <property type="component" value="Unassembled WGS sequence"/>
</dbReference>
<gene>
    <name evidence="1" type="ORF">NG99_12645</name>
</gene>
<dbReference type="RefSeq" id="WP_034893115.1">
    <property type="nucleotide sequence ID" value="NZ_JRUQ01000038.1"/>
</dbReference>
<proteinExistence type="predicted"/>
<comment type="caution">
    <text evidence="1">The sequence shown here is derived from an EMBL/GenBank/DDBJ whole genome shotgun (WGS) entry which is preliminary data.</text>
</comment>
<organism evidence="1 2">
    <name type="scientific">Erwinia typographi</name>
    <dbReference type="NCBI Taxonomy" id="371042"/>
    <lineage>
        <taxon>Bacteria</taxon>
        <taxon>Pseudomonadati</taxon>
        <taxon>Pseudomonadota</taxon>
        <taxon>Gammaproteobacteria</taxon>
        <taxon>Enterobacterales</taxon>
        <taxon>Erwiniaceae</taxon>
        <taxon>Erwinia</taxon>
    </lineage>
</organism>
<dbReference type="AlphaFoldDB" id="A0A0A3Z2H8"/>
<keyword evidence="2" id="KW-1185">Reference proteome</keyword>
<accession>A0A0A3Z2H8</accession>